<feature type="transmembrane region" description="Helical" evidence="1">
    <location>
        <begin position="21"/>
        <end position="40"/>
    </location>
</feature>
<dbReference type="AlphaFoldDB" id="A0AAD7B8J6"/>
<sequence>MGPTEQTTRPIRWTILIESFLPSYYSICLYPIILVAIPTLPPATSTAVPSPPSASSPSWSWYIFAPSAGRYTCAHADAPAPTQLEGGTGSTPTTTETPTLLVLTLRTLVDFVLNLAVVATYTLSRGVLSFESPALANGAAAGAFVLHGLAVLGVSFIGARTLSVSTSGVEKPRHEVLDAGLGEAPLSKEEKEYMGEIPSL</sequence>
<keyword evidence="1" id="KW-0812">Transmembrane</keyword>
<proteinExistence type="predicted"/>
<reference evidence="2" key="1">
    <citation type="submission" date="2023-03" db="EMBL/GenBank/DDBJ databases">
        <title>Massive genome expansion in bonnet fungi (Mycena s.s.) driven by repeated elements and novel gene families across ecological guilds.</title>
        <authorList>
            <consortium name="Lawrence Berkeley National Laboratory"/>
            <person name="Harder C.B."/>
            <person name="Miyauchi S."/>
            <person name="Viragh M."/>
            <person name="Kuo A."/>
            <person name="Thoen E."/>
            <person name="Andreopoulos B."/>
            <person name="Lu D."/>
            <person name="Skrede I."/>
            <person name="Drula E."/>
            <person name="Henrissat B."/>
            <person name="Morin E."/>
            <person name="Kohler A."/>
            <person name="Barry K."/>
            <person name="LaButti K."/>
            <person name="Morin E."/>
            <person name="Salamov A."/>
            <person name="Lipzen A."/>
            <person name="Mereny Z."/>
            <person name="Hegedus B."/>
            <person name="Baldrian P."/>
            <person name="Stursova M."/>
            <person name="Weitz H."/>
            <person name="Taylor A."/>
            <person name="Grigoriev I.V."/>
            <person name="Nagy L.G."/>
            <person name="Martin F."/>
            <person name="Kauserud H."/>
        </authorList>
    </citation>
    <scope>NUCLEOTIDE SEQUENCE</scope>
    <source>
        <strain evidence="2">9284</strain>
    </source>
</reference>
<feature type="transmembrane region" description="Helical" evidence="1">
    <location>
        <begin position="100"/>
        <end position="123"/>
    </location>
</feature>
<keyword evidence="1" id="KW-1133">Transmembrane helix</keyword>
<feature type="transmembrane region" description="Helical" evidence="1">
    <location>
        <begin position="135"/>
        <end position="157"/>
    </location>
</feature>
<accession>A0AAD7B8J6</accession>
<name>A0AAD7B8J6_9AGAR</name>
<evidence type="ECO:0000313" key="3">
    <source>
        <dbReference type="Proteomes" id="UP001221142"/>
    </source>
</evidence>
<keyword evidence="3" id="KW-1185">Reference proteome</keyword>
<protein>
    <submittedName>
        <fullName evidence="2">Uncharacterized protein</fullName>
    </submittedName>
</protein>
<gene>
    <name evidence="2" type="ORF">FB45DRAFT_1036359</name>
</gene>
<evidence type="ECO:0000313" key="2">
    <source>
        <dbReference type="EMBL" id="KAJ7613423.1"/>
    </source>
</evidence>
<evidence type="ECO:0000256" key="1">
    <source>
        <dbReference type="SAM" id="Phobius"/>
    </source>
</evidence>
<organism evidence="2 3">
    <name type="scientific">Roridomyces roridus</name>
    <dbReference type="NCBI Taxonomy" id="1738132"/>
    <lineage>
        <taxon>Eukaryota</taxon>
        <taxon>Fungi</taxon>
        <taxon>Dikarya</taxon>
        <taxon>Basidiomycota</taxon>
        <taxon>Agaricomycotina</taxon>
        <taxon>Agaricomycetes</taxon>
        <taxon>Agaricomycetidae</taxon>
        <taxon>Agaricales</taxon>
        <taxon>Marasmiineae</taxon>
        <taxon>Mycenaceae</taxon>
        <taxon>Roridomyces</taxon>
    </lineage>
</organism>
<keyword evidence="1" id="KW-0472">Membrane</keyword>
<comment type="caution">
    <text evidence="2">The sequence shown here is derived from an EMBL/GenBank/DDBJ whole genome shotgun (WGS) entry which is preliminary data.</text>
</comment>
<dbReference type="Proteomes" id="UP001221142">
    <property type="component" value="Unassembled WGS sequence"/>
</dbReference>
<dbReference type="EMBL" id="JARKIF010000028">
    <property type="protein sequence ID" value="KAJ7613423.1"/>
    <property type="molecule type" value="Genomic_DNA"/>
</dbReference>